<dbReference type="AlphaFoldDB" id="A0A3A6PG98"/>
<dbReference type="InterPro" id="IPR037883">
    <property type="entry name" value="Knr4/Smi1-like_sf"/>
</dbReference>
<dbReference type="OrthoDB" id="1190024at2"/>
<proteinExistence type="predicted"/>
<dbReference type="SUPFAM" id="SSF160631">
    <property type="entry name" value="SMI1/KNR4-like"/>
    <property type="match status" value="1"/>
</dbReference>
<name>A0A3A6PG98_9BACL</name>
<sequence>MPFSFWKKKTGAADRIKIKLEEAKRKDKALSVFGASSHKYNVSQQLDANVLSEWEAKHGVALPEPYKRFLTEVGNGGAGPYYGIYSIEKAASYTESHALAASCVLYPGMAKEEWNQLIEPLTSDEDISDEEYDAARDRVLGGMLCIGTQGCEYDMYLVLNGEYRGRVVYTSDFHPDYPFFFVYEDSFLDWYERWLDEIILDYEISWFGSTMPGDEHALIQVYQSASNEDTRFKALKGMFKLKKISKPTIDFLRNVAEEGQHCRVIAIQLICKTSFGAGRGLLLELLHSESDEDFLKAVQFLNWYGKSYDLTEFKTIISQRLDKVRDPEALRYAGYVMGD</sequence>
<dbReference type="Pfam" id="PF09346">
    <property type="entry name" value="SMI1_KNR4"/>
    <property type="match status" value="1"/>
</dbReference>
<dbReference type="SMART" id="SM00860">
    <property type="entry name" value="SMI1_KNR4"/>
    <property type="match status" value="1"/>
</dbReference>
<dbReference type="Gene3D" id="3.40.1580.10">
    <property type="entry name" value="SMI1/KNR4-like"/>
    <property type="match status" value="1"/>
</dbReference>
<organism evidence="2 3">
    <name type="scientific">Paenibacillus pinisoli</name>
    <dbReference type="NCBI Taxonomy" id="1276110"/>
    <lineage>
        <taxon>Bacteria</taxon>
        <taxon>Bacillati</taxon>
        <taxon>Bacillota</taxon>
        <taxon>Bacilli</taxon>
        <taxon>Bacillales</taxon>
        <taxon>Paenibacillaceae</taxon>
        <taxon>Paenibacillus</taxon>
    </lineage>
</organism>
<reference evidence="2 3" key="1">
    <citation type="submission" date="2018-09" db="EMBL/GenBank/DDBJ databases">
        <title>Paenibacillus aracenensis nov. sp. isolated from a cave in southern Spain.</title>
        <authorList>
            <person name="Jurado V."/>
            <person name="Gutierrez-Patricio S."/>
            <person name="Gonzalez-Pimentel J.L."/>
            <person name="Miller A.Z."/>
            <person name="Laiz L."/>
            <person name="Saiz-Jimenez C."/>
        </authorList>
    </citation>
    <scope>NUCLEOTIDE SEQUENCE [LARGE SCALE GENOMIC DNA]</scope>
    <source>
        <strain evidence="2 3">JCM 19203</strain>
    </source>
</reference>
<evidence type="ECO:0000313" key="2">
    <source>
        <dbReference type="EMBL" id="RJX39915.1"/>
    </source>
</evidence>
<feature type="domain" description="Knr4/Smi1-like" evidence="1">
    <location>
        <begin position="45"/>
        <end position="193"/>
    </location>
</feature>
<dbReference type="EMBL" id="QXQB01000002">
    <property type="protein sequence ID" value="RJX39915.1"/>
    <property type="molecule type" value="Genomic_DNA"/>
</dbReference>
<accession>A0A3A6PG98</accession>
<protein>
    <submittedName>
        <fullName evidence="2">SMI1/KNR4 family protein</fullName>
    </submittedName>
</protein>
<dbReference type="Proteomes" id="UP000267798">
    <property type="component" value="Unassembled WGS sequence"/>
</dbReference>
<evidence type="ECO:0000259" key="1">
    <source>
        <dbReference type="SMART" id="SM00860"/>
    </source>
</evidence>
<evidence type="ECO:0000313" key="3">
    <source>
        <dbReference type="Proteomes" id="UP000267798"/>
    </source>
</evidence>
<gene>
    <name evidence="2" type="ORF">D3P09_11030</name>
</gene>
<keyword evidence="3" id="KW-1185">Reference proteome</keyword>
<comment type="caution">
    <text evidence="2">The sequence shown here is derived from an EMBL/GenBank/DDBJ whole genome shotgun (WGS) entry which is preliminary data.</text>
</comment>
<dbReference type="InterPro" id="IPR018958">
    <property type="entry name" value="Knr4/Smi1-like_dom"/>
</dbReference>
<dbReference type="RefSeq" id="WP_120109761.1">
    <property type="nucleotide sequence ID" value="NZ_QXQB01000002.1"/>
</dbReference>